<sequence length="123" mass="13617">MSMNKREQAHTERDLIAALTTACETAKAQIPGFQWLTHQLDFAAFPASLVVVWVFDTQASKDRALAQGLSARMVELTAEALAETAISLDAVARHVHFDSEEQCARINAGNWLQRLARLRPSRG</sequence>
<proteinExistence type="predicted"/>
<comment type="caution">
    <text evidence="1">The sequence shown here is derived from an EMBL/GenBank/DDBJ whole genome shotgun (WGS) entry which is preliminary data.</text>
</comment>
<evidence type="ECO:0000313" key="1">
    <source>
        <dbReference type="EMBL" id="MDD0990429.1"/>
    </source>
</evidence>
<evidence type="ECO:0000313" key="2">
    <source>
        <dbReference type="Proteomes" id="UP001148203"/>
    </source>
</evidence>
<accession>A0ABT5NQL1</accession>
<reference evidence="1 2" key="1">
    <citation type="submission" date="2022-05" db="EMBL/GenBank/DDBJ databases">
        <title>Novel Pseudomonas spp. Isolated from a Rainbow Trout Aquaculture Facility.</title>
        <authorList>
            <person name="Testerman T."/>
            <person name="Graf J."/>
        </authorList>
    </citation>
    <scope>NUCLEOTIDE SEQUENCE [LARGE SCALE GENOMIC DNA]</scope>
    <source>
        <strain evidence="1 2">ID681</strain>
    </source>
</reference>
<name>A0ABT5NQL1_9PSED</name>
<dbReference type="RefSeq" id="WP_273911097.1">
    <property type="nucleotide sequence ID" value="NZ_JAMDGX010000037.1"/>
</dbReference>
<keyword evidence="2" id="KW-1185">Reference proteome</keyword>
<dbReference type="EMBL" id="JAMDGY010000020">
    <property type="protein sequence ID" value="MDD0990429.1"/>
    <property type="molecule type" value="Genomic_DNA"/>
</dbReference>
<gene>
    <name evidence="1" type="ORF">M5G11_07740</name>
</gene>
<evidence type="ECO:0008006" key="3">
    <source>
        <dbReference type="Google" id="ProtNLM"/>
    </source>
</evidence>
<organism evidence="1 2">
    <name type="scientific">Pseudomonas fontis</name>
    <dbReference type="NCBI Taxonomy" id="2942633"/>
    <lineage>
        <taxon>Bacteria</taxon>
        <taxon>Pseudomonadati</taxon>
        <taxon>Pseudomonadota</taxon>
        <taxon>Gammaproteobacteria</taxon>
        <taxon>Pseudomonadales</taxon>
        <taxon>Pseudomonadaceae</taxon>
        <taxon>Pseudomonas</taxon>
    </lineage>
</organism>
<protein>
    <recommendedName>
        <fullName evidence="3">Fis family transcriptional regulator</fullName>
    </recommendedName>
</protein>
<dbReference type="Proteomes" id="UP001148203">
    <property type="component" value="Unassembled WGS sequence"/>
</dbReference>